<sequence>MTMNRFDEKYIFKIADMEELDDIMGFIREYWNKDHILANDKDFFLYEFQNGNKLNYFLARSKETNAIEAIMGFYPYEKEMKPKESCFSGGILKVYPKCAVPMLGVEMLRRIYALMQQKAYIGNGANPVTALPLETRVLRHHGGRHRHFYILDKRDEYKIAKIVKQPEIMSSFSTPQKPLMEYQNVQEMYQVFDDAAFKERIPYKDAWYVQKRYFSHSIYHYQMFGIGTKTVLVGREVNQNGAKVFRLVDILGDVTEIRYAGAALRELIEHNGYEYIDLYEHGVSEDALKEAGFVERTENDRNIIPNYFEPFVQKNIEIYYHTDAEDAVIFKADGDQDRPNFR</sequence>
<comment type="caution">
    <text evidence="1">The sequence shown here is derived from an EMBL/GenBank/DDBJ whole genome shotgun (WGS) entry which is preliminary data.</text>
</comment>
<dbReference type="AlphaFoldDB" id="A0A923LMK8"/>
<reference evidence="1" key="1">
    <citation type="submission" date="2020-08" db="EMBL/GenBank/DDBJ databases">
        <title>Genome public.</title>
        <authorList>
            <person name="Liu C."/>
            <person name="Sun Q."/>
        </authorList>
    </citation>
    <scope>NUCLEOTIDE SEQUENCE</scope>
    <source>
        <strain evidence="1">BX1005</strain>
    </source>
</reference>
<dbReference type="RefSeq" id="WP_186865727.1">
    <property type="nucleotide sequence ID" value="NZ_JACOPH010000001.1"/>
</dbReference>
<protein>
    <submittedName>
        <fullName evidence="1">Uncharacterized protein</fullName>
    </submittedName>
</protein>
<evidence type="ECO:0000313" key="2">
    <source>
        <dbReference type="Proteomes" id="UP000606720"/>
    </source>
</evidence>
<gene>
    <name evidence="1" type="ORF">H8S17_00095</name>
</gene>
<dbReference type="EMBL" id="JACOPH010000001">
    <property type="protein sequence ID" value="MBC5712621.1"/>
    <property type="molecule type" value="Genomic_DNA"/>
</dbReference>
<dbReference type="Proteomes" id="UP000606720">
    <property type="component" value="Unassembled WGS sequence"/>
</dbReference>
<keyword evidence="2" id="KW-1185">Reference proteome</keyword>
<organism evidence="1 2">
    <name type="scientific">Roseburia zhanii</name>
    <dbReference type="NCBI Taxonomy" id="2763064"/>
    <lineage>
        <taxon>Bacteria</taxon>
        <taxon>Bacillati</taxon>
        <taxon>Bacillota</taxon>
        <taxon>Clostridia</taxon>
        <taxon>Lachnospirales</taxon>
        <taxon>Lachnospiraceae</taxon>
        <taxon>Roseburia</taxon>
    </lineage>
</organism>
<name>A0A923LMK8_9FIRM</name>
<proteinExistence type="predicted"/>
<evidence type="ECO:0000313" key="1">
    <source>
        <dbReference type="EMBL" id="MBC5712621.1"/>
    </source>
</evidence>
<accession>A0A923LMK8</accession>